<keyword evidence="1" id="KW-1133">Transmembrane helix</keyword>
<dbReference type="EMBL" id="CDMG01000009">
    <property type="protein sequence ID" value="CRF53124.1"/>
    <property type="molecule type" value="Genomic_DNA"/>
</dbReference>
<keyword evidence="1" id="KW-0472">Membrane</keyword>
<name>A0A0K2Y5K2_9HELI</name>
<accession>A0A0K2Y5K2</accession>
<gene>
    <name evidence="2" type="ORF">HAL07_15890</name>
</gene>
<keyword evidence="1" id="KW-0812">Transmembrane</keyword>
<dbReference type="Proteomes" id="UP000043437">
    <property type="component" value="Unassembled WGS sequence"/>
</dbReference>
<reference evidence="3" key="1">
    <citation type="submission" date="2014-12" db="EMBL/GenBank/DDBJ databases">
        <authorList>
            <person name="Jaenicke S."/>
        </authorList>
    </citation>
    <scope>NUCLEOTIDE SEQUENCE [LARGE SCALE GENOMIC DNA]</scope>
</reference>
<organism evidence="2 3">
    <name type="scientific">Helicobacter ailurogastricus</name>
    <dbReference type="NCBI Taxonomy" id="1578720"/>
    <lineage>
        <taxon>Bacteria</taxon>
        <taxon>Pseudomonadati</taxon>
        <taxon>Campylobacterota</taxon>
        <taxon>Epsilonproteobacteria</taxon>
        <taxon>Campylobacterales</taxon>
        <taxon>Helicobacteraceae</taxon>
        <taxon>Helicobacter</taxon>
    </lineage>
</organism>
<proteinExistence type="predicted"/>
<feature type="transmembrane region" description="Helical" evidence="1">
    <location>
        <begin position="32"/>
        <end position="52"/>
    </location>
</feature>
<dbReference type="AlphaFoldDB" id="A0A0K2Y5K2"/>
<sequence>MSCLPLFLDLGLDLGFVSNFVDFVGSVSYKGLLWSLGCVSWLLFLETAYGAFRLIARFFGFRGT</sequence>
<evidence type="ECO:0000313" key="3">
    <source>
        <dbReference type="Proteomes" id="UP000043437"/>
    </source>
</evidence>
<protein>
    <submittedName>
        <fullName evidence="2">Uncharacterized protein</fullName>
    </submittedName>
</protein>
<evidence type="ECO:0000313" key="2">
    <source>
        <dbReference type="EMBL" id="CRF53124.1"/>
    </source>
</evidence>
<evidence type="ECO:0000256" key="1">
    <source>
        <dbReference type="SAM" id="Phobius"/>
    </source>
</evidence>